<dbReference type="PANTHER" id="PTHR35006:SF1">
    <property type="entry name" value="BLL2941 PROTEIN"/>
    <property type="match status" value="1"/>
</dbReference>
<dbReference type="InterPro" id="IPR037523">
    <property type="entry name" value="VOC_core"/>
</dbReference>
<dbReference type="PANTHER" id="PTHR35006">
    <property type="entry name" value="GLYOXALASE FAMILY PROTEIN (AFU_ORTHOLOGUE AFUA_5G14830)"/>
    <property type="match status" value="1"/>
</dbReference>
<reference evidence="2" key="1">
    <citation type="submission" date="2018-05" db="EMBL/GenBank/DDBJ databases">
        <authorList>
            <person name="Lanie J.A."/>
            <person name="Ng W.-L."/>
            <person name="Kazmierczak K.M."/>
            <person name="Andrzejewski T.M."/>
            <person name="Davidsen T.M."/>
            <person name="Wayne K.J."/>
            <person name="Tettelin H."/>
            <person name="Glass J.I."/>
            <person name="Rusch D."/>
            <person name="Podicherti R."/>
            <person name="Tsui H.-C.T."/>
            <person name="Winkler M.E."/>
        </authorList>
    </citation>
    <scope>NUCLEOTIDE SEQUENCE</scope>
</reference>
<accession>A0A381PR07</accession>
<organism evidence="2">
    <name type="scientific">marine metagenome</name>
    <dbReference type="NCBI Taxonomy" id="408172"/>
    <lineage>
        <taxon>unclassified sequences</taxon>
        <taxon>metagenomes</taxon>
        <taxon>ecological metagenomes</taxon>
    </lineage>
</organism>
<proteinExistence type="predicted"/>
<dbReference type="InterPro" id="IPR029068">
    <property type="entry name" value="Glyas_Bleomycin-R_OHBP_Dase"/>
</dbReference>
<name>A0A381PR07_9ZZZZ</name>
<dbReference type="CDD" id="cd07262">
    <property type="entry name" value="VOC_like"/>
    <property type="match status" value="1"/>
</dbReference>
<feature type="domain" description="VOC" evidence="1">
    <location>
        <begin position="1"/>
        <end position="128"/>
    </location>
</feature>
<dbReference type="Gene3D" id="3.10.180.10">
    <property type="entry name" value="2,3-Dihydroxybiphenyl 1,2-Dioxygenase, domain 1"/>
    <property type="match status" value="1"/>
</dbReference>
<gene>
    <name evidence="2" type="ORF">METZ01_LOCUS22184</name>
</gene>
<dbReference type="AlphaFoldDB" id="A0A381PR07"/>
<dbReference type="SUPFAM" id="SSF54593">
    <property type="entry name" value="Glyoxalase/Bleomycin resistance protein/Dihydroxybiphenyl dioxygenase"/>
    <property type="match status" value="1"/>
</dbReference>
<evidence type="ECO:0000259" key="1">
    <source>
        <dbReference type="PROSITE" id="PS51819"/>
    </source>
</evidence>
<evidence type="ECO:0000313" key="2">
    <source>
        <dbReference type="EMBL" id="SUZ69330.1"/>
    </source>
</evidence>
<protein>
    <recommendedName>
        <fullName evidence="1">VOC domain-containing protein</fullName>
    </recommendedName>
</protein>
<dbReference type="PROSITE" id="PS51819">
    <property type="entry name" value="VOC"/>
    <property type="match status" value="1"/>
</dbReference>
<sequence>MFSHIMLGANDIEESKLFYDKVLGVLGCEPGILSVLPTGHKRYLYMLDGNMFLISEPIDDNLATHGNGSTTAFRAKDPEMADKWHEAGISHGGTTCEDPPGVREGMGMKLYLAYLRDPSGNKLCALHSLQS</sequence>
<dbReference type="EMBL" id="UINC01001059">
    <property type="protein sequence ID" value="SUZ69330.1"/>
    <property type="molecule type" value="Genomic_DNA"/>
</dbReference>